<evidence type="ECO:0000256" key="1">
    <source>
        <dbReference type="SAM" id="MobiDB-lite"/>
    </source>
</evidence>
<evidence type="ECO:0000313" key="3">
    <source>
        <dbReference type="Proteomes" id="UP000566819"/>
    </source>
</evidence>
<proteinExistence type="predicted"/>
<dbReference type="EMBL" id="JAAMPI010000429">
    <property type="protein sequence ID" value="KAF4631592.1"/>
    <property type="molecule type" value="Genomic_DNA"/>
</dbReference>
<evidence type="ECO:0000313" key="2">
    <source>
        <dbReference type="EMBL" id="KAF4631592.1"/>
    </source>
</evidence>
<reference evidence="2 3" key="1">
    <citation type="submission" date="2020-03" db="EMBL/GenBank/DDBJ databases">
        <title>Draft Genome Sequence of Cudoniella acicularis.</title>
        <authorList>
            <person name="Buettner E."/>
            <person name="Kellner H."/>
        </authorList>
    </citation>
    <scope>NUCLEOTIDE SEQUENCE [LARGE SCALE GENOMIC DNA]</scope>
    <source>
        <strain evidence="2 3">DSM 108380</strain>
    </source>
</reference>
<comment type="caution">
    <text evidence="2">The sequence shown here is derived from an EMBL/GenBank/DDBJ whole genome shotgun (WGS) entry which is preliminary data.</text>
</comment>
<dbReference type="Proteomes" id="UP000566819">
    <property type="component" value="Unassembled WGS sequence"/>
</dbReference>
<feature type="region of interest" description="Disordered" evidence="1">
    <location>
        <begin position="136"/>
        <end position="169"/>
    </location>
</feature>
<accession>A0A8H4RK91</accession>
<gene>
    <name evidence="2" type="ORF">G7Y89_g6548</name>
</gene>
<protein>
    <submittedName>
        <fullName evidence="2">Uncharacterized protein</fullName>
    </submittedName>
</protein>
<dbReference type="AlphaFoldDB" id="A0A8H4RK91"/>
<organism evidence="2 3">
    <name type="scientific">Cudoniella acicularis</name>
    <dbReference type="NCBI Taxonomy" id="354080"/>
    <lineage>
        <taxon>Eukaryota</taxon>
        <taxon>Fungi</taxon>
        <taxon>Dikarya</taxon>
        <taxon>Ascomycota</taxon>
        <taxon>Pezizomycotina</taxon>
        <taxon>Leotiomycetes</taxon>
        <taxon>Helotiales</taxon>
        <taxon>Tricladiaceae</taxon>
        <taxon>Cudoniella</taxon>
    </lineage>
</organism>
<feature type="compositionally biased region" description="Low complexity" evidence="1">
    <location>
        <begin position="186"/>
        <end position="201"/>
    </location>
</feature>
<feature type="region of interest" description="Disordered" evidence="1">
    <location>
        <begin position="241"/>
        <end position="267"/>
    </location>
</feature>
<keyword evidence="3" id="KW-1185">Reference proteome</keyword>
<feature type="region of interest" description="Disordered" evidence="1">
    <location>
        <begin position="186"/>
        <end position="207"/>
    </location>
</feature>
<feature type="compositionally biased region" description="Pro residues" evidence="1">
    <location>
        <begin position="148"/>
        <end position="164"/>
    </location>
</feature>
<feature type="compositionally biased region" description="Polar residues" evidence="1">
    <location>
        <begin position="136"/>
        <end position="147"/>
    </location>
</feature>
<name>A0A8H4RK91_9HELO</name>
<sequence>MWPDDLIFDSSNITYLNSLPSGLYRPSLHLFNGDLRRDGNQGLALHPLYLSNRSQASLLFIDLSTLFPLILFRQRHDRPNRKRTTEKTLKNGYRFRVRWNLVRDRASEAPSEALLLFFFVLLLVARFLRYLAGDSNSPSLSPAQEASTPPPATPIPTTPIPTPIRKPSRPLPRLLINPIRIVPSVESSLPSKPSSPLSPSEPSLPPTPLAVRAEQRAILKQQIAQVRQEIAEKAALLQQASYSLDPPSPSPPTSPYNRFDSLPSPPH</sequence>